<reference evidence="1 2" key="1">
    <citation type="submission" date="2010-01" db="EMBL/GenBank/DDBJ databases">
        <authorList>
            <person name="Weinstock G."/>
            <person name="Sodergren E."/>
            <person name="Clifton S."/>
            <person name="Fulton L."/>
            <person name="Fulton B."/>
            <person name="Courtney L."/>
            <person name="Fronick C."/>
            <person name="Harrison M."/>
            <person name="Strong C."/>
            <person name="Farmer C."/>
            <person name="Delahaunty K."/>
            <person name="Markovic C."/>
            <person name="Hall O."/>
            <person name="Minx P."/>
            <person name="Tomlinson C."/>
            <person name="Mitreva M."/>
            <person name="Nelson J."/>
            <person name="Hou S."/>
            <person name="Wollam A."/>
            <person name="Pepin K.H."/>
            <person name="Johnson M."/>
            <person name="Bhonagiri V."/>
            <person name="Nash W.E."/>
            <person name="Warren W."/>
            <person name="Chinwalla A."/>
            <person name="Mardis E.R."/>
            <person name="Wilson R.K."/>
        </authorList>
    </citation>
    <scope>NUCLEOTIDE SEQUENCE [LARGE SCALE GENOMIC DNA]</scope>
    <source>
        <strain evidence="1 2">DSM 13479</strain>
    </source>
</reference>
<protein>
    <recommendedName>
        <fullName evidence="3">Nucleotidyl transferase, PF08843 family</fullName>
    </recommendedName>
</protein>
<dbReference type="AlphaFoldDB" id="D3ABN3"/>
<accession>D3ABN3</accession>
<organism evidence="1 2">
    <name type="scientific">Hungatella hathewayi DSM 13479</name>
    <dbReference type="NCBI Taxonomy" id="566550"/>
    <lineage>
        <taxon>Bacteria</taxon>
        <taxon>Bacillati</taxon>
        <taxon>Bacillota</taxon>
        <taxon>Clostridia</taxon>
        <taxon>Lachnospirales</taxon>
        <taxon>Lachnospiraceae</taxon>
        <taxon>Hungatella</taxon>
    </lineage>
</organism>
<gene>
    <name evidence="1" type="ORF">CLOSTHATH_01011</name>
</gene>
<dbReference type="RefSeq" id="WP_006771553.1">
    <property type="nucleotide sequence ID" value="NZ_GG667616.1"/>
</dbReference>
<evidence type="ECO:0000313" key="2">
    <source>
        <dbReference type="Proteomes" id="UP000004968"/>
    </source>
</evidence>
<proteinExistence type="predicted"/>
<name>D3ABN3_9FIRM</name>
<evidence type="ECO:0008006" key="3">
    <source>
        <dbReference type="Google" id="ProtNLM"/>
    </source>
</evidence>
<dbReference type="EMBL" id="ACIO01000072">
    <property type="protein sequence ID" value="EFD00780.1"/>
    <property type="molecule type" value="Genomic_DNA"/>
</dbReference>
<dbReference type="InterPro" id="IPR014942">
    <property type="entry name" value="AbiEii"/>
</dbReference>
<sequence>MKTPEQLKGTIRNMAAQKNLRPQEVLQMFLFERVLERLAGSRYRKNFILKGGLLISSMLGIEERTTIDMDTTVRGIRMEEPEITSVIKEILSIDVGDGIDFSFRKIEPIREDDTYSNFRVHIDARYGKINSPMKLDITTGDEITPAAIQYDYPLLFEHKTVPVMAYTLETILAEKYETIIRRNIGTTRARDFYDLHTLYRERYSEIRPDILRMAVAHTAKKRGSASALADWEEILQDIREEPMLVSFWHKYTAENPYIGKLLFSEVLDTVERIGRLLQE</sequence>
<dbReference type="Pfam" id="PF08843">
    <property type="entry name" value="AbiEii"/>
    <property type="match status" value="1"/>
</dbReference>
<dbReference type="HOGENOM" id="CLU_067323_1_0_9"/>
<evidence type="ECO:0000313" key="1">
    <source>
        <dbReference type="EMBL" id="EFD00780.1"/>
    </source>
</evidence>
<dbReference type="Proteomes" id="UP000004968">
    <property type="component" value="Unassembled WGS sequence"/>
</dbReference>
<comment type="caution">
    <text evidence="1">The sequence shown here is derived from an EMBL/GenBank/DDBJ whole genome shotgun (WGS) entry which is preliminary data.</text>
</comment>
<dbReference type="GeneID" id="93152946"/>